<gene>
    <name evidence="4" type="ORF">CAAN4_B01816</name>
</gene>
<evidence type="ECO:0000256" key="1">
    <source>
        <dbReference type="PROSITE-ProRule" id="PRU00267"/>
    </source>
</evidence>
<dbReference type="InterPro" id="IPR036910">
    <property type="entry name" value="HMG_box_dom_sf"/>
</dbReference>
<organism evidence="4 5">
    <name type="scientific">[Candida] anglica</name>
    <dbReference type="NCBI Taxonomy" id="148631"/>
    <lineage>
        <taxon>Eukaryota</taxon>
        <taxon>Fungi</taxon>
        <taxon>Dikarya</taxon>
        <taxon>Ascomycota</taxon>
        <taxon>Saccharomycotina</taxon>
        <taxon>Pichiomycetes</taxon>
        <taxon>Debaryomycetaceae</taxon>
        <taxon>Kurtzmaniella</taxon>
    </lineage>
</organism>
<feature type="compositionally biased region" description="Basic and acidic residues" evidence="2">
    <location>
        <begin position="65"/>
        <end position="74"/>
    </location>
</feature>
<dbReference type="PROSITE" id="PS50118">
    <property type="entry name" value="HMG_BOX_2"/>
    <property type="match status" value="1"/>
</dbReference>
<name>A0ABP0E6Y7_9ASCO</name>
<keyword evidence="1" id="KW-0539">Nucleus</keyword>
<proteinExistence type="predicted"/>
<evidence type="ECO:0000313" key="4">
    <source>
        <dbReference type="EMBL" id="CAK7895746.1"/>
    </source>
</evidence>
<evidence type="ECO:0000313" key="5">
    <source>
        <dbReference type="Proteomes" id="UP001497600"/>
    </source>
</evidence>
<protein>
    <recommendedName>
        <fullName evidence="3">HMG box domain-containing protein</fullName>
    </recommendedName>
</protein>
<sequence length="245" mass="27856">MQRLTSSLRLLSLAQVRTSLPINARAASIVQPRLFTTTSIIQEKLTTEKKTIKKTTKKTTGAKTEVQKAKESKKKLAEKAKVAAQKEKAKKASAKEKEKLKKEQSKEALRLKKILKRPGHVSAYNMFTKETRTKDNTFIECTQKWNVLSDNEKVRFQELADKVNKEKLQIYNEKPKCPPNGYARFLQENYNKDLPIGENGSLIAKKWQALTAEEKASWAPAPELVEAYKVAKKEWTAKVIASHSQ</sequence>
<dbReference type="CDD" id="cd00084">
    <property type="entry name" value="HMG-box_SF"/>
    <property type="match status" value="2"/>
</dbReference>
<keyword evidence="5" id="KW-1185">Reference proteome</keyword>
<dbReference type="Proteomes" id="UP001497600">
    <property type="component" value="Chromosome B"/>
</dbReference>
<reference evidence="4 5" key="1">
    <citation type="submission" date="2024-01" db="EMBL/GenBank/DDBJ databases">
        <authorList>
            <consortium name="Genoscope - CEA"/>
            <person name="William W."/>
        </authorList>
    </citation>
    <scope>NUCLEOTIDE SEQUENCE [LARGE SCALE GENOMIC DNA]</scope>
    <source>
        <strain evidence="4 5">29B2s-10</strain>
    </source>
</reference>
<evidence type="ECO:0000259" key="3">
    <source>
        <dbReference type="PROSITE" id="PS50118"/>
    </source>
</evidence>
<feature type="DNA-binding region" description="HMG box" evidence="1">
    <location>
        <begin position="175"/>
        <end position="236"/>
    </location>
</feature>
<dbReference type="Gene3D" id="1.10.30.10">
    <property type="entry name" value="High mobility group box domain"/>
    <property type="match status" value="1"/>
</dbReference>
<feature type="domain" description="HMG box" evidence="3">
    <location>
        <begin position="175"/>
        <end position="236"/>
    </location>
</feature>
<keyword evidence="1" id="KW-0238">DNA-binding</keyword>
<accession>A0ABP0E6Y7</accession>
<feature type="region of interest" description="Disordered" evidence="2">
    <location>
        <begin position="54"/>
        <end position="74"/>
    </location>
</feature>
<dbReference type="SMART" id="SM00398">
    <property type="entry name" value="HMG"/>
    <property type="match status" value="2"/>
</dbReference>
<dbReference type="SUPFAM" id="SSF47095">
    <property type="entry name" value="HMG-box"/>
    <property type="match status" value="2"/>
</dbReference>
<evidence type="ECO:0000256" key="2">
    <source>
        <dbReference type="SAM" id="MobiDB-lite"/>
    </source>
</evidence>
<dbReference type="EMBL" id="OZ004254">
    <property type="protein sequence ID" value="CAK7895746.1"/>
    <property type="molecule type" value="Genomic_DNA"/>
</dbReference>
<dbReference type="InterPro" id="IPR009071">
    <property type="entry name" value="HMG_box_dom"/>
</dbReference>